<dbReference type="PANTHER" id="PTHR44086">
    <property type="entry name" value="THIOSULFATE SULFURTRANSFERASE RDL2, MITOCHONDRIAL-RELATED"/>
    <property type="match status" value="1"/>
</dbReference>
<dbReference type="EMBL" id="PYEP01000004">
    <property type="protein sequence ID" value="PSN07839.1"/>
    <property type="molecule type" value="Genomic_DNA"/>
</dbReference>
<dbReference type="Pfam" id="PF11127">
    <property type="entry name" value="YgaP-like_TM"/>
    <property type="match status" value="1"/>
</dbReference>
<proteinExistence type="predicted"/>
<dbReference type="InterPro" id="IPR021309">
    <property type="entry name" value="YgaP-like_TM"/>
</dbReference>
<dbReference type="Gene3D" id="3.40.250.10">
    <property type="entry name" value="Rhodanese-like domain"/>
    <property type="match status" value="1"/>
</dbReference>
<dbReference type="GO" id="GO:0004792">
    <property type="term" value="F:thiosulfate-cyanide sulfurtransferase activity"/>
    <property type="evidence" value="ECO:0007669"/>
    <property type="project" value="TreeGrafter"/>
</dbReference>
<accession>A0A2P8VJV6</accession>
<name>A0A2P8VJV6_9ENTR</name>
<evidence type="ECO:0000256" key="1">
    <source>
        <dbReference type="SAM" id="Phobius"/>
    </source>
</evidence>
<comment type="caution">
    <text evidence="3">The sequence shown here is derived from an EMBL/GenBank/DDBJ whole genome shotgun (WGS) entry which is preliminary data.</text>
</comment>
<evidence type="ECO:0000313" key="4">
    <source>
        <dbReference type="Proteomes" id="UP000240212"/>
    </source>
</evidence>
<gene>
    <name evidence="3" type="ORF">C7G83_12040</name>
</gene>
<organism evidence="3 4">
    <name type="scientific">Siccibacter turicensis</name>
    <dbReference type="NCBI Taxonomy" id="357233"/>
    <lineage>
        <taxon>Bacteria</taxon>
        <taxon>Pseudomonadati</taxon>
        <taxon>Pseudomonadota</taxon>
        <taxon>Gammaproteobacteria</taxon>
        <taxon>Enterobacterales</taxon>
        <taxon>Enterobacteriaceae</taxon>
        <taxon>Siccibacter</taxon>
    </lineage>
</organism>
<feature type="transmembrane region" description="Helical" evidence="1">
    <location>
        <begin position="119"/>
        <end position="137"/>
    </location>
</feature>
<dbReference type="Pfam" id="PF00581">
    <property type="entry name" value="Rhodanese"/>
    <property type="match status" value="1"/>
</dbReference>
<keyword evidence="1" id="KW-0472">Membrane</keyword>
<dbReference type="Gene3D" id="6.10.140.1340">
    <property type="match status" value="1"/>
</dbReference>
<keyword evidence="4" id="KW-1185">Reference proteome</keyword>
<keyword evidence="1" id="KW-1133">Transmembrane helix</keyword>
<dbReference type="AlphaFoldDB" id="A0A2P8VJV6"/>
<feature type="domain" description="Rhodanese" evidence="2">
    <location>
        <begin position="15"/>
        <end position="107"/>
    </location>
</feature>
<dbReference type="PANTHER" id="PTHR44086:SF10">
    <property type="entry name" value="THIOSULFATE SULFURTRANSFERASE_RHODANESE-LIKE DOMAIN-CONTAINING PROTEIN 3"/>
    <property type="match status" value="1"/>
</dbReference>
<feature type="transmembrane region" description="Helical" evidence="1">
    <location>
        <begin position="143"/>
        <end position="167"/>
    </location>
</feature>
<protein>
    <recommendedName>
        <fullName evidence="2">Rhodanese domain-containing protein</fullName>
    </recommendedName>
</protein>
<evidence type="ECO:0000313" key="3">
    <source>
        <dbReference type="EMBL" id="PSN07839.1"/>
    </source>
</evidence>
<dbReference type="Proteomes" id="UP000240212">
    <property type="component" value="Unassembled WGS sequence"/>
</dbReference>
<keyword evidence="1" id="KW-0812">Transmembrane</keyword>
<dbReference type="SMART" id="SM00450">
    <property type="entry name" value="RHOD"/>
    <property type="match status" value="1"/>
</dbReference>
<dbReference type="OrthoDB" id="1445766at2"/>
<reference evidence="3 4" key="1">
    <citation type="submission" date="2018-03" db="EMBL/GenBank/DDBJ databases">
        <title>Draft genome sequence of the first documented clinical Siccibacter turicensis isolate in Austria.</title>
        <authorList>
            <person name="Lepuschitz S."/>
            <person name="Pekard-Amenitsch S."/>
            <person name="Haunold R."/>
            <person name="Schill S."/>
            <person name="Mach R."/>
            <person name="Allerberger F."/>
            <person name="Ruppitsch W."/>
            <person name="Forsythe S.J."/>
        </authorList>
    </citation>
    <scope>NUCLEOTIDE SEQUENCE [LARGE SCALE GENOMIC DNA]</scope>
    <source>
        <strain evidence="3 4">6100069499-17</strain>
    </source>
</reference>
<dbReference type="PROSITE" id="PS50206">
    <property type="entry name" value="RHODANESE_3"/>
    <property type="match status" value="1"/>
</dbReference>
<dbReference type="RefSeq" id="WP_106877417.1">
    <property type="nucleotide sequence ID" value="NZ_PYEP01000004.1"/>
</dbReference>
<sequence length="177" mass="18797">MSALFVSPTEVKALSQRPLLLIDVREEDEWRREHISDAHSMPLGNIAPGCLSEKGLRPSDIVIFHCQSGMRTEKAREQLLAAALPAKALIMQGGIAAWKAAGYPVVRDRRQPLPLMRQVHIAAGTLALGGTLAGALLSPAFYVIPGVVGAGLLVAGVTGWCGMALLLSAMPWNKAQG</sequence>
<evidence type="ECO:0000259" key="2">
    <source>
        <dbReference type="PROSITE" id="PS50206"/>
    </source>
</evidence>
<dbReference type="SUPFAM" id="SSF52821">
    <property type="entry name" value="Rhodanese/Cell cycle control phosphatase"/>
    <property type="match status" value="1"/>
</dbReference>
<dbReference type="STRING" id="1388748.GCA_000463155_01937"/>
<dbReference type="InterPro" id="IPR001763">
    <property type="entry name" value="Rhodanese-like_dom"/>
</dbReference>
<dbReference type="InterPro" id="IPR036873">
    <property type="entry name" value="Rhodanese-like_dom_sf"/>
</dbReference>